<feature type="region of interest" description="Disordered" evidence="10">
    <location>
        <begin position="1"/>
        <end position="33"/>
    </location>
</feature>
<dbReference type="PANTHER" id="PTHR43321">
    <property type="entry name" value="GLUTAMATE DECARBOXYLASE"/>
    <property type="match status" value="1"/>
</dbReference>
<keyword evidence="4 7" id="KW-0663">Pyridoxal phosphate</keyword>
<evidence type="ECO:0000256" key="8">
    <source>
        <dbReference type="RuleBase" id="RU000382"/>
    </source>
</evidence>
<proteinExistence type="inferred from homology"/>
<dbReference type="InterPro" id="IPR015424">
    <property type="entry name" value="PyrdxlP-dep_Trfase"/>
</dbReference>
<dbReference type="Proteomes" id="UP000239352">
    <property type="component" value="Unassembled WGS sequence"/>
</dbReference>
<organism evidence="11 12">
    <name type="scientific">Actinopolyspora mortivallis</name>
    <dbReference type="NCBI Taxonomy" id="33906"/>
    <lineage>
        <taxon>Bacteria</taxon>
        <taxon>Bacillati</taxon>
        <taxon>Actinomycetota</taxon>
        <taxon>Actinomycetes</taxon>
        <taxon>Actinopolysporales</taxon>
        <taxon>Actinopolysporaceae</taxon>
        <taxon>Actinopolyspora</taxon>
    </lineage>
</organism>
<comment type="similarity">
    <text evidence="2 8">Belongs to the group II decarboxylase family.</text>
</comment>
<evidence type="ECO:0000256" key="10">
    <source>
        <dbReference type="SAM" id="MobiDB-lite"/>
    </source>
</evidence>
<dbReference type="Pfam" id="PF00282">
    <property type="entry name" value="Pyridoxal_deC"/>
    <property type="match status" value="1"/>
</dbReference>
<dbReference type="STRING" id="1050202.GCA_000384035_02029"/>
<comment type="catalytic activity">
    <reaction evidence="6 9">
        <text>L-glutamate + H(+) = 4-aminobutanoate + CO2</text>
        <dbReference type="Rhea" id="RHEA:17785"/>
        <dbReference type="ChEBI" id="CHEBI:15378"/>
        <dbReference type="ChEBI" id="CHEBI:16526"/>
        <dbReference type="ChEBI" id="CHEBI:29985"/>
        <dbReference type="ChEBI" id="CHEBI:59888"/>
        <dbReference type="EC" id="4.1.1.15"/>
    </reaction>
</comment>
<dbReference type="GO" id="GO:0004351">
    <property type="term" value="F:glutamate decarboxylase activity"/>
    <property type="evidence" value="ECO:0007669"/>
    <property type="project" value="UniProtKB-EC"/>
</dbReference>
<dbReference type="Gene3D" id="3.90.1150.160">
    <property type="match status" value="1"/>
</dbReference>
<evidence type="ECO:0000256" key="5">
    <source>
        <dbReference type="ARBA" id="ARBA00023239"/>
    </source>
</evidence>
<dbReference type="NCBIfam" id="TIGR01788">
    <property type="entry name" value="Glu-decarb-GAD"/>
    <property type="match status" value="1"/>
</dbReference>
<dbReference type="EC" id="4.1.1.15" evidence="3 9"/>
<evidence type="ECO:0000313" key="11">
    <source>
        <dbReference type="EMBL" id="PRW64309.1"/>
    </source>
</evidence>
<comment type="caution">
    <text evidence="11">The sequence shown here is derived from an EMBL/GenBank/DDBJ whole genome shotgun (WGS) entry which is preliminary data.</text>
</comment>
<feature type="modified residue" description="N6-(pyridoxal phosphate)lysine" evidence="7">
    <location>
        <position position="268"/>
    </location>
</feature>
<dbReference type="Gene3D" id="4.10.280.50">
    <property type="match status" value="1"/>
</dbReference>
<dbReference type="FunCoup" id="A0A2T0GYX5">
    <property type="interactions" value="321"/>
</dbReference>
<dbReference type="InParanoid" id="A0A2T0GYX5"/>
<evidence type="ECO:0000256" key="6">
    <source>
        <dbReference type="ARBA" id="ARBA00048868"/>
    </source>
</evidence>
<dbReference type="GO" id="GO:0004058">
    <property type="term" value="F:aromatic-L-amino-acid decarboxylase activity"/>
    <property type="evidence" value="ECO:0007669"/>
    <property type="project" value="UniProtKB-ARBA"/>
</dbReference>
<dbReference type="AlphaFoldDB" id="A0A2T0GYX5"/>
<keyword evidence="9" id="KW-0210">Decarboxylase</keyword>
<protein>
    <recommendedName>
        <fullName evidence="3 9">Glutamate decarboxylase</fullName>
        <ecNumber evidence="3 9">4.1.1.15</ecNumber>
    </recommendedName>
</protein>
<dbReference type="EMBL" id="PVSR01000004">
    <property type="protein sequence ID" value="PRW64309.1"/>
    <property type="molecule type" value="Genomic_DNA"/>
</dbReference>
<dbReference type="InterPro" id="IPR002129">
    <property type="entry name" value="PyrdxlP-dep_de-COase"/>
</dbReference>
<evidence type="ECO:0000256" key="2">
    <source>
        <dbReference type="ARBA" id="ARBA00009533"/>
    </source>
</evidence>
<comment type="cofactor">
    <cofactor evidence="1 7 8">
        <name>pyridoxal 5'-phosphate</name>
        <dbReference type="ChEBI" id="CHEBI:597326"/>
    </cofactor>
</comment>
<evidence type="ECO:0000256" key="1">
    <source>
        <dbReference type="ARBA" id="ARBA00001933"/>
    </source>
</evidence>
<evidence type="ECO:0000313" key="12">
    <source>
        <dbReference type="Proteomes" id="UP000239352"/>
    </source>
</evidence>
<gene>
    <name evidence="11" type="ORF">CEP50_05050</name>
</gene>
<name>A0A2T0GYX5_ACTMO</name>
<evidence type="ECO:0000256" key="3">
    <source>
        <dbReference type="ARBA" id="ARBA00012421"/>
    </source>
</evidence>
<evidence type="ECO:0000256" key="9">
    <source>
        <dbReference type="RuleBase" id="RU361171"/>
    </source>
</evidence>
<dbReference type="Gene3D" id="3.40.640.10">
    <property type="entry name" value="Type I PLP-dependent aspartate aminotransferase-like (Major domain)"/>
    <property type="match status" value="1"/>
</dbReference>
<keyword evidence="5 8" id="KW-0456">Lyase</keyword>
<dbReference type="GO" id="GO:0006538">
    <property type="term" value="P:L-glutamate catabolic process"/>
    <property type="evidence" value="ECO:0007669"/>
    <property type="project" value="TreeGrafter"/>
</dbReference>
<dbReference type="GO" id="GO:0030170">
    <property type="term" value="F:pyridoxal phosphate binding"/>
    <property type="evidence" value="ECO:0007669"/>
    <property type="project" value="InterPro"/>
</dbReference>
<dbReference type="InterPro" id="IPR015421">
    <property type="entry name" value="PyrdxlP-dep_Trfase_major"/>
</dbReference>
<dbReference type="PANTHER" id="PTHR43321:SF3">
    <property type="entry name" value="GLUTAMATE DECARBOXYLASE"/>
    <property type="match status" value="1"/>
</dbReference>
<evidence type="ECO:0000256" key="7">
    <source>
        <dbReference type="PIRSR" id="PIRSR602129-50"/>
    </source>
</evidence>
<dbReference type="InterPro" id="IPR010107">
    <property type="entry name" value="Glutamate_decarboxylase"/>
</dbReference>
<accession>A0A2T0GYX5</accession>
<evidence type="ECO:0000256" key="4">
    <source>
        <dbReference type="ARBA" id="ARBA00022898"/>
    </source>
</evidence>
<keyword evidence="12" id="KW-1185">Reference proteome</keyword>
<dbReference type="SUPFAM" id="SSF53383">
    <property type="entry name" value="PLP-dependent transferases"/>
    <property type="match status" value="1"/>
</dbReference>
<sequence>MTMSGRTAVSRPGTPASTQVPPGELPEHGRDASAAAEVIRNSLGGDTTPTMNLATFLTTSYEPEAAHLFNEYLGYNLVDRDQYPAATEIEQRCVRILGELWNGDPRSVVGGATTGSSEAALLAGASLLRRWEHEHPNGTSHNGARPNIVFGANAHVCWHKFCRYWNVEPRVAPVRPHALHLTPEAAVELCDENTIGVVSVLGSTIDGSYEPVSAIAAALDELSTSAGVDVPLHIDAASGGFIAPFLDPELVWDFRIPRVRSINASGHKYGLVPPGLGWMLWRDQRARTGWLNFRTNYLGSTRSHHELTFSRSAAPVVVQYYNFVRLGFEGYRAAHRRTRETAVRLADELAEMGPFHVVGDGRQLPVVTVRLREETKNWKLHELSDHLGESGWSVPVYPLPPEMEDVDVLRVVVRDDMTPQEAESLLSGVRRFVTVP</sequence>
<reference evidence="11 12" key="1">
    <citation type="submission" date="2018-03" db="EMBL/GenBank/DDBJ databases">
        <title>Actinopolyspora mortivallis from Sahara, screening for active biomolecules.</title>
        <authorList>
            <person name="Selama O."/>
            <person name="Wellington E.M.H."/>
            <person name="Hacene H."/>
        </authorList>
    </citation>
    <scope>NUCLEOTIDE SEQUENCE [LARGE SCALE GENOMIC DNA]</scope>
    <source>
        <strain evidence="11 12">M5A</strain>
    </source>
</reference>
<dbReference type="GO" id="GO:0005829">
    <property type="term" value="C:cytosol"/>
    <property type="evidence" value="ECO:0007669"/>
    <property type="project" value="TreeGrafter"/>
</dbReference>